<name>A0A251T7N6_HELAN</name>
<evidence type="ECO:0000313" key="3">
    <source>
        <dbReference type="Proteomes" id="UP000215914"/>
    </source>
</evidence>
<dbReference type="Gramene" id="mRNA:HanXRQr2_Chr11g0466811">
    <property type="protein sequence ID" value="CDS:HanXRQr2_Chr11g0466811.1"/>
    <property type="gene ID" value="HanXRQr2_Chr11g0466811"/>
</dbReference>
<dbReference type="AlphaFoldDB" id="A0A251T7N6"/>
<dbReference type="EMBL" id="CM007900">
    <property type="protein sequence ID" value="OTG06546.1"/>
    <property type="molecule type" value="Genomic_DNA"/>
</dbReference>
<sequence length="64" mass="6949">MRGMRLSSTGCVLRAKPNKKWTRGHGMRPSSTGCVLQVSEASDKVSDELQVSGEFSGELFPASY</sequence>
<proteinExistence type="predicted"/>
<evidence type="ECO:0000313" key="2">
    <source>
        <dbReference type="EMBL" id="OTG06546.1"/>
    </source>
</evidence>
<evidence type="ECO:0000313" key="1">
    <source>
        <dbReference type="EMBL" id="KAF5779972.1"/>
    </source>
</evidence>
<reference evidence="1" key="3">
    <citation type="submission" date="2020-06" db="EMBL/GenBank/DDBJ databases">
        <title>Helianthus annuus Genome sequencing and assembly Release 2.</title>
        <authorList>
            <person name="Gouzy J."/>
            <person name="Langlade N."/>
            <person name="Munos S."/>
        </authorList>
    </citation>
    <scope>NUCLEOTIDE SEQUENCE</scope>
    <source>
        <tissue evidence="1">Leaves</tissue>
    </source>
</reference>
<protein>
    <submittedName>
        <fullName evidence="2">Uncharacterized protein</fullName>
    </submittedName>
</protein>
<accession>A0A251T7N6</accession>
<keyword evidence="3" id="KW-1185">Reference proteome</keyword>
<reference evidence="1 3" key="1">
    <citation type="journal article" date="2017" name="Nature">
        <title>The sunflower genome provides insights into oil metabolism, flowering and Asterid evolution.</title>
        <authorList>
            <person name="Badouin H."/>
            <person name="Gouzy J."/>
            <person name="Grassa C.J."/>
            <person name="Murat F."/>
            <person name="Staton S.E."/>
            <person name="Cottret L."/>
            <person name="Lelandais-Briere C."/>
            <person name="Owens G.L."/>
            <person name="Carrere S."/>
            <person name="Mayjonade B."/>
            <person name="Legrand L."/>
            <person name="Gill N."/>
            <person name="Kane N.C."/>
            <person name="Bowers J.E."/>
            <person name="Hubner S."/>
            <person name="Bellec A."/>
            <person name="Berard A."/>
            <person name="Berges H."/>
            <person name="Blanchet N."/>
            <person name="Boniface M.C."/>
            <person name="Brunel D."/>
            <person name="Catrice O."/>
            <person name="Chaidir N."/>
            <person name="Claudel C."/>
            <person name="Donnadieu C."/>
            <person name="Faraut T."/>
            <person name="Fievet G."/>
            <person name="Helmstetter N."/>
            <person name="King M."/>
            <person name="Knapp S.J."/>
            <person name="Lai Z."/>
            <person name="Le Paslier M.C."/>
            <person name="Lippi Y."/>
            <person name="Lorenzon L."/>
            <person name="Mandel J.R."/>
            <person name="Marage G."/>
            <person name="Marchand G."/>
            <person name="Marquand E."/>
            <person name="Bret-Mestries E."/>
            <person name="Morien E."/>
            <person name="Nambeesan S."/>
            <person name="Nguyen T."/>
            <person name="Pegot-Espagnet P."/>
            <person name="Pouilly N."/>
            <person name="Raftis F."/>
            <person name="Sallet E."/>
            <person name="Schiex T."/>
            <person name="Thomas J."/>
            <person name="Vandecasteele C."/>
            <person name="Vares D."/>
            <person name="Vear F."/>
            <person name="Vautrin S."/>
            <person name="Crespi M."/>
            <person name="Mangin B."/>
            <person name="Burke J.M."/>
            <person name="Salse J."/>
            <person name="Munos S."/>
            <person name="Vincourt P."/>
            <person name="Rieseberg L.H."/>
            <person name="Langlade N.B."/>
        </authorList>
    </citation>
    <scope>NUCLEOTIDE SEQUENCE [LARGE SCALE GENOMIC DNA]</scope>
    <source>
        <strain evidence="3">cv. SF193</strain>
        <tissue evidence="1">Leaves</tissue>
    </source>
</reference>
<dbReference type="InParanoid" id="A0A251T7N6"/>
<dbReference type="EMBL" id="MNCJ02000326">
    <property type="protein sequence ID" value="KAF5779972.1"/>
    <property type="molecule type" value="Genomic_DNA"/>
</dbReference>
<dbReference type="Proteomes" id="UP000215914">
    <property type="component" value="Chromosome 11"/>
</dbReference>
<gene>
    <name evidence="2" type="ORF">HannXRQ_Chr11g0320541</name>
    <name evidence="1" type="ORF">HanXRQr2_Chr11g0466811</name>
</gene>
<reference evidence="2" key="2">
    <citation type="submission" date="2017-02" db="EMBL/GenBank/DDBJ databases">
        <title>Sunflower complete genome.</title>
        <authorList>
            <person name="Langlade N."/>
            <person name="Munos S."/>
        </authorList>
    </citation>
    <scope>NUCLEOTIDE SEQUENCE [LARGE SCALE GENOMIC DNA]</scope>
    <source>
        <tissue evidence="2">Leaves</tissue>
    </source>
</reference>
<organism evidence="2 3">
    <name type="scientific">Helianthus annuus</name>
    <name type="common">Common sunflower</name>
    <dbReference type="NCBI Taxonomy" id="4232"/>
    <lineage>
        <taxon>Eukaryota</taxon>
        <taxon>Viridiplantae</taxon>
        <taxon>Streptophyta</taxon>
        <taxon>Embryophyta</taxon>
        <taxon>Tracheophyta</taxon>
        <taxon>Spermatophyta</taxon>
        <taxon>Magnoliopsida</taxon>
        <taxon>eudicotyledons</taxon>
        <taxon>Gunneridae</taxon>
        <taxon>Pentapetalae</taxon>
        <taxon>asterids</taxon>
        <taxon>campanulids</taxon>
        <taxon>Asterales</taxon>
        <taxon>Asteraceae</taxon>
        <taxon>Asteroideae</taxon>
        <taxon>Heliantheae alliance</taxon>
        <taxon>Heliantheae</taxon>
        <taxon>Helianthus</taxon>
    </lineage>
</organism>